<proteinExistence type="predicted"/>
<gene>
    <name evidence="3" type="ORF">Tci_019864</name>
</gene>
<dbReference type="AlphaFoldDB" id="A0A6L2KES8"/>
<reference evidence="3" key="1">
    <citation type="journal article" date="2019" name="Sci. Rep.">
        <title>Draft genome of Tanacetum cinerariifolium, the natural source of mosquito coil.</title>
        <authorList>
            <person name="Yamashiro T."/>
            <person name="Shiraishi A."/>
            <person name="Satake H."/>
            <person name="Nakayama K."/>
        </authorList>
    </citation>
    <scope>NUCLEOTIDE SEQUENCE</scope>
</reference>
<protein>
    <recommendedName>
        <fullName evidence="4">Integrase, catalytic region, zinc finger, CCHC-type, peptidase aspartic, catalytic</fullName>
    </recommendedName>
</protein>
<evidence type="ECO:0008006" key="4">
    <source>
        <dbReference type="Google" id="ProtNLM"/>
    </source>
</evidence>
<feature type="region of interest" description="Disordered" evidence="2">
    <location>
        <begin position="287"/>
        <end position="313"/>
    </location>
</feature>
<evidence type="ECO:0000313" key="3">
    <source>
        <dbReference type="EMBL" id="GEU47886.1"/>
    </source>
</evidence>
<dbReference type="EMBL" id="BKCJ010002338">
    <property type="protein sequence ID" value="GEU47886.1"/>
    <property type="molecule type" value="Genomic_DNA"/>
</dbReference>
<name>A0A6L2KES8_TANCI</name>
<feature type="compositionally biased region" description="Polar residues" evidence="2">
    <location>
        <begin position="287"/>
        <end position="310"/>
    </location>
</feature>
<feature type="coiled-coil region" evidence="1">
    <location>
        <begin position="554"/>
        <end position="616"/>
    </location>
</feature>
<accession>A0A6L2KES8</accession>
<organism evidence="3">
    <name type="scientific">Tanacetum cinerariifolium</name>
    <name type="common">Dalmatian daisy</name>
    <name type="synonym">Chrysanthemum cinerariifolium</name>
    <dbReference type="NCBI Taxonomy" id="118510"/>
    <lineage>
        <taxon>Eukaryota</taxon>
        <taxon>Viridiplantae</taxon>
        <taxon>Streptophyta</taxon>
        <taxon>Embryophyta</taxon>
        <taxon>Tracheophyta</taxon>
        <taxon>Spermatophyta</taxon>
        <taxon>Magnoliopsida</taxon>
        <taxon>eudicotyledons</taxon>
        <taxon>Gunneridae</taxon>
        <taxon>Pentapetalae</taxon>
        <taxon>asterids</taxon>
        <taxon>campanulids</taxon>
        <taxon>Asterales</taxon>
        <taxon>Asteraceae</taxon>
        <taxon>Asteroideae</taxon>
        <taxon>Anthemideae</taxon>
        <taxon>Anthemidinae</taxon>
        <taxon>Tanacetum</taxon>
    </lineage>
</organism>
<keyword evidence="1" id="KW-0175">Coiled coil</keyword>
<sequence length="657" mass="74947">MILESVVHGLLIWHTVEENRVIRTKKYAELSAAEKIQADCDMKATNIILQDLHTANFDQLYAYLEQHELHANKVRLLRERHQDPLAFIANQQMTPPHFKTYQSSYYNPQLNNSFHHLKLLNMDQFITLNITHPLIHHTSTQSFISLAVPVFSPRDDPIACLNKLEPLVDVETGSGCLFLWLQQIRGVYCELHDGLILLLRYCELHNGLLRSQTYPPPSSTMATPLYPHHLPFILVTTTNTTDPSSSPHYHHQDLTAAVNITRQPRVRFGLIRSKGAFGCCQNSFKGRQGQSYSGTGYKSDATSSEGNNASGHARDKAMLAEAQKARQILDEEQLAFLADLGVPDGQAVQTIIPNNAAFQIEDLDTYDSDCDDISNAKAVLMANIFNYDSDVISEVPHSSTYLNDDMENQSVHAMQDFGQSPVVDFTDNEIHSDSNIILLSEDFGKRFTPQQELSAEQAFWFRISNPTIESSNKTLIKVEVPSELPKVSLVNASLKKIKFHLAQFDSVVKKRTTHDARTKDIFNVFDKDLLNEIMEVRTIFDQMEAVVQYSLVDKQCLEIAKKELFLENDRLLQQIMSQDVLLTMMNSMSLIEFKKNDDMKAQIQEKDTTIRKLKEIIKSTREMSKEENVNYDYCEIETKNVELEKSVEKLLLENERL</sequence>
<evidence type="ECO:0000256" key="1">
    <source>
        <dbReference type="SAM" id="Coils"/>
    </source>
</evidence>
<evidence type="ECO:0000256" key="2">
    <source>
        <dbReference type="SAM" id="MobiDB-lite"/>
    </source>
</evidence>
<comment type="caution">
    <text evidence="3">The sequence shown here is derived from an EMBL/GenBank/DDBJ whole genome shotgun (WGS) entry which is preliminary data.</text>
</comment>